<dbReference type="EMBL" id="WHWB01032892">
    <property type="protein sequence ID" value="KAJ7423188.1"/>
    <property type="molecule type" value="Genomic_DNA"/>
</dbReference>
<evidence type="ECO:0000313" key="2">
    <source>
        <dbReference type="Proteomes" id="UP001145742"/>
    </source>
</evidence>
<keyword evidence="2" id="KW-1185">Reference proteome</keyword>
<accession>A0ABQ9DJ33</accession>
<comment type="caution">
    <text evidence="1">The sequence shown here is derived from an EMBL/GenBank/DDBJ whole genome shotgun (WGS) entry which is preliminary data.</text>
</comment>
<gene>
    <name evidence="1" type="ORF">WISP_34774</name>
</gene>
<name>A0ABQ9DJ33_9PASS</name>
<evidence type="ECO:0008006" key="3">
    <source>
        <dbReference type="Google" id="ProtNLM"/>
    </source>
</evidence>
<organism evidence="1 2">
    <name type="scientific">Willisornis vidua</name>
    <name type="common">Xingu scale-backed antbird</name>
    <dbReference type="NCBI Taxonomy" id="1566151"/>
    <lineage>
        <taxon>Eukaryota</taxon>
        <taxon>Metazoa</taxon>
        <taxon>Chordata</taxon>
        <taxon>Craniata</taxon>
        <taxon>Vertebrata</taxon>
        <taxon>Euteleostomi</taxon>
        <taxon>Archelosauria</taxon>
        <taxon>Archosauria</taxon>
        <taxon>Dinosauria</taxon>
        <taxon>Saurischia</taxon>
        <taxon>Theropoda</taxon>
        <taxon>Coelurosauria</taxon>
        <taxon>Aves</taxon>
        <taxon>Neognathae</taxon>
        <taxon>Neoaves</taxon>
        <taxon>Telluraves</taxon>
        <taxon>Australaves</taxon>
        <taxon>Passeriformes</taxon>
        <taxon>Thamnophilidae</taxon>
        <taxon>Willisornis</taxon>
    </lineage>
</organism>
<proteinExistence type="predicted"/>
<sequence length="89" mass="9915">MRNCFDNQIQRIVVNDLVSQYLPMTSGVLQGSTLLCSIFINDTEEVIECTLSNAADDTKLIAAVDTPEGWDAIQRDLDKLKKGEILRTV</sequence>
<reference evidence="1" key="1">
    <citation type="submission" date="2019-10" db="EMBL/GenBank/DDBJ databases">
        <authorList>
            <person name="Soares A.E.R."/>
            <person name="Aleixo A."/>
            <person name="Schneider P."/>
            <person name="Miyaki C.Y."/>
            <person name="Schneider M.P."/>
            <person name="Mello C."/>
            <person name="Vasconcelos A.T.R."/>
        </authorList>
    </citation>
    <scope>NUCLEOTIDE SEQUENCE</scope>
    <source>
        <tissue evidence="1">Muscle</tissue>
    </source>
</reference>
<dbReference type="Proteomes" id="UP001145742">
    <property type="component" value="Unassembled WGS sequence"/>
</dbReference>
<evidence type="ECO:0000313" key="1">
    <source>
        <dbReference type="EMBL" id="KAJ7423188.1"/>
    </source>
</evidence>
<protein>
    <recommendedName>
        <fullName evidence="3">PO21 protein</fullName>
    </recommendedName>
</protein>